<reference evidence="1" key="2">
    <citation type="submission" date="2023-06" db="EMBL/GenBank/DDBJ databases">
        <authorList>
            <consortium name="Lawrence Berkeley National Laboratory"/>
            <person name="Haridas S."/>
            <person name="Hensen N."/>
            <person name="Bonometti L."/>
            <person name="Westerberg I."/>
            <person name="Brannstrom I.O."/>
            <person name="Guillou S."/>
            <person name="Cros-Aarteil S."/>
            <person name="Calhoun S."/>
            <person name="Kuo A."/>
            <person name="Mondo S."/>
            <person name="Pangilinan J."/>
            <person name="Riley R."/>
            <person name="Labutti K."/>
            <person name="Andreopoulos B."/>
            <person name="Lipzen A."/>
            <person name="Chen C."/>
            <person name="Yanf M."/>
            <person name="Daum C."/>
            <person name="Ng V."/>
            <person name="Clum A."/>
            <person name="Steindorff A."/>
            <person name="Ohm R."/>
            <person name="Martin F."/>
            <person name="Silar P."/>
            <person name="Natvig D."/>
            <person name="Lalanne C."/>
            <person name="Gautier V."/>
            <person name="Ament-Velasquez S.L."/>
            <person name="Kruys A."/>
            <person name="Hutchinson M.I."/>
            <person name="Powell A.J."/>
            <person name="Barry K."/>
            <person name="Miller A.N."/>
            <person name="Grigoriev I.V."/>
            <person name="Debuchy R."/>
            <person name="Gladieux P."/>
            <person name="Thoren M.H."/>
            <person name="Johannesson H."/>
        </authorList>
    </citation>
    <scope>NUCLEOTIDE SEQUENCE</scope>
    <source>
        <strain evidence="1">CBS 560.94</strain>
    </source>
</reference>
<reference evidence="1" key="1">
    <citation type="journal article" date="2023" name="Mol. Phylogenet. Evol.">
        <title>Genome-scale phylogeny and comparative genomics of the fungal order Sordariales.</title>
        <authorList>
            <person name="Hensen N."/>
            <person name="Bonometti L."/>
            <person name="Westerberg I."/>
            <person name="Brannstrom I.O."/>
            <person name="Guillou S."/>
            <person name="Cros-Aarteil S."/>
            <person name="Calhoun S."/>
            <person name="Haridas S."/>
            <person name="Kuo A."/>
            <person name="Mondo S."/>
            <person name="Pangilinan J."/>
            <person name="Riley R."/>
            <person name="LaButti K."/>
            <person name="Andreopoulos B."/>
            <person name="Lipzen A."/>
            <person name="Chen C."/>
            <person name="Yan M."/>
            <person name="Daum C."/>
            <person name="Ng V."/>
            <person name="Clum A."/>
            <person name="Steindorff A."/>
            <person name="Ohm R.A."/>
            <person name="Martin F."/>
            <person name="Silar P."/>
            <person name="Natvig D.O."/>
            <person name="Lalanne C."/>
            <person name="Gautier V."/>
            <person name="Ament-Velasquez S.L."/>
            <person name="Kruys A."/>
            <person name="Hutchinson M.I."/>
            <person name="Powell A.J."/>
            <person name="Barry K."/>
            <person name="Miller A.N."/>
            <person name="Grigoriev I.V."/>
            <person name="Debuchy R."/>
            <person name="Gladieux P."/>
            <person name="Hiltunen Thoren M."/>
            <person name="Johannesson H."/>
        </authorList>
    </citation>
    <scope>NUCLEOTIDE SEQUENCE</scope>
    <source>
        <strain evidence="1">CBS 560.94</strain>
    </source>
</reference>
<protein>
    <submittedName>
        <fullName evidence="1">Uncharacterized protein</fullName>
    </submittedName>
</protein>
<proteinExistence type="predicted"/>
<dbReference type="Proteomes" id="UP001278500">
    <property type="component" value="Unassembled WGS sequence"/>
</dbReference>
<dbReference type="EMBL" id="JAUEPP010000003">
    <property type="protein sequence ID" value="KAK3347639.1"/>
    <property type="molecule type" value="Genomic_DNA"/>
</dbReference>
<evidence type="ECO:0000313" key="1">
    <source>
        <dbReference type="EMBL" id="KAK3347639.1"/>
    </source>
</evidence>
<keyword evidence="2" id="KW-1185">Reference proteome</keyword>
<organism evidence="1 2">
    <name type="scientific">Neurospora tetraspora</name>
    <dbReference type="NCBI Taxonomy" id="94610"/>
    <lineage>
        <taxon>Eukaryota</taxon>
        <taxon>Fungi</taxon>
        <taxon>Dikarya</taxon>
        <taxon>Ascomycota</taxon>
        <taxon>Pezizomycotina</taxon>
        <taxon>Sordariomycetes</taxon>
        <taxon>Sordariomycetidae</taxon>
        <taxon>Sordariales</taxon>
        <taxon>Sordariaceae</taxon>
        <taxon>Neurospora</taxon>
    </lineage>
</organism>
<dbReference type="GeneID" id="87858243"/>
<sequence>MGITTKKQAIKMVNDFANSPAPIINNNRRVTMARAIVELAIDSLRERPNLDWLRDLAIQEVERSLKVHVIAGMRGKHNQKVLLWHTIVEVMDHKKHQIPKI</sequence>
<name>A0AAE0JHK5_9PEZI</name>
<evidence type="ECO:0000313" key="2">
    <source>
        <dbReference type="Proteomes" id="UP001278500"/>
    </source>
</evidence>
<dbReference type="AlphaFoldDB" id="A0AAE0JHK5"/>
<comment type="caution">
    <text evidence="1">The sequence shown here is derived from an EMBL/GenBank/DDBJ whole genome shotgun (WGS) entry which is preliminary data.</text>
</comment>
<dbReference type="RefSeq" id="XP_062682721.1">
    <property type="nucleotide sequence ID" value="XM_062821089.1"/>
</dbReference>
<accession>A0AAE0JHK5</accession>
<gene>
    <name evidence="1" type="ORF">B0H65DRAFT_152161</name>
</gene>